<feature type="non-terminal residue" evidence="7">
    <location>
        <position position="1"/>
    </location>
</feature>
<dbReference type="Proteomes" id="UP000265520">
    <property type="component" value="Unassembled WGS sequence"/>
</dbReference>
<name>A0A392SJ94_9FABA</name>
<sequence>KDGSGQFKTVTDSINSYPTNYQGRYIIYVKAGIYKEYITVDERKPNILLYGDGPTNTIITGSKNRNQGLQMSQTATFSKLTVNYP</sequence>
<evidence type="ECO:0000256" key="4">
    <source>
        <dbReference type="ARBA" id="ARBA00022801"/>
    </source>
</evidence>
<dbReference type="InterPro" id="IPR011050">
    <property type="entry name" value="Pectin_lyase_fold/virulence"/>
</dbReference>
<feature type="domain" description="Pectinesterase catalytic" evidence="6">
    <location>
        <begin position="1"/>
        <end position="79"/>
    </location>
</feature>
<dbReference type="InterPro" id="IPR000070">
    <property type="entry name" value="Pectinesterase_cat"/>
</dbReference>
<dbReference type="UniPathway" id="UPA00545">
    <property type="reaction ID" value="UER00823"/>
</dbReference>
<evidence type="ECO:0000256" key="2">
    <source>
        <dbReference type="ARBA" id="ARBA00005184"/>
    </source>
</evidence>
<evidence type="ECO:0000313" key="8">
    <source>
        <dbReference type="Proteomes" id="UP000265520"/>
    </source>
</evidence>
<dbReference type="InterPro" id="IPR012334">
    <property type="entry name" value="Pectin_lyas_fold"/>
</dbReference>
<keyword evidence="5" id="KW-0063">Aspartyl esterase</keyword>
<dbReference type="Pfam" id="PF01095">
    <property type="entry name" value="Pectinesterase"/>
    <property type="match status" value="1"/>
</dbReference>
<comment type="caution">
    <text evidence="7">The sequence shown here is derived from an EMBL/GenBank/DDBJ whole genome shotgun (WGS) entry which is preliminary data.</text>
</comment>
<keyword evidence="8" id="KW-1185">Reference proteome</keyword>
<keyword evidence="4" id="KW-0378">Hydrolase</keyword>
<dbReference type="PANTHER" id="PTHR31707">
    <property type="entry name" value="PECTINESTERASE"/>
    <property type="match status" value="1"/>
</dbReference>
<dbReference type="EMBL" id="LXQA010393632">
    <property type="protein sequence ID" value="MCI48941.1"/>
    <property type="molecule type" value="Genomic_DNA"/>
</dbReference>
<keyword evidence="3" id="KW-0964">Secreted</keyword>
<dbReference type="GO" id="GO:0030599">
    <property type="term" value="F:pectinesterase activity"/>
    <property type="evidence" value="ECO:0007669"/>
    <property type="project" value="InterPro"/>
</dbReference>
<evidence type="ECO:0000256" key="5">
    <source>
        <dbReference type="ARBA" id="ARBA00023085"/>
    </source>
</evidence>
<organism evidence="7 8">
    <name type="scientific">Trifolium medium</name>
    <dbReference type="NCBI Taxonomy" id="97028"/>
    <lineage>
        <taxon>Eukaryota</taxon>
        <taxon>Viridiplantae</taxon>
        <taxon>Streptophyta</taxon>
        <taxon>Embryophyta</taxon>
        <taxon>Tracheophyta</taxon>
        <taxon>Spermatophyta</taxon>
        <taxon>Magnoliopsida</taxon>
        <taxon>eudicotyledons</taxon>
        <taxon>Gunneridae</taxon>
        <taxon>Pentapetalae</taxon>
        <taxon>rosids</taxon>
        <taxon>fabids</taxon>
        <taxon>Fabales</taxon>
        <taxon>Fabaceae</taxon>
        <taxon>Papilionoideae</taxon>
        <taxon>50 kb inversion clade</taxon>
        <taxon>NPAAA clade</taxon>
        <taxon>Hologalegina</taxon>
        <taxon>IRL clade</taxon>
        <taxon>Trifolieae</taxon>
        <taxon>Trifolium</taxon>
    </lineage>
</organism>
<keyword evidence="3" id="KW-0134">Cell wall</keyword>
<evidence type="ECO:0000256" key="1">
    <source>
        <dbReference type="ARBA" id="ARBA00004191"/>
    </source>
</evidence>
<proteinExistence type="predicted"/>
<dbReference type="AlphaFoldDB" id="A0A392SJ94"/>
<comment type="pathway">
    <text evidence="2">Glycan metabolism; pectin degradation; 2-dehydro-3-deoxy-D-gluconate from pectin: step 1/5.</text>
</comment>
<evidence type="ECO:0000313" key="7">
    <source>
        <dbReference type="EMBL" id="MCI48941.1"/>
    </source>
</evidence>
<reference evidence="7 8" key="1">
    <citation type="journal article" date="2018" name="Front. Plant Sci.">
        <title>Red Clover (Trifolium pratense) and Zigzag Clover (T. medium) - A Picture of Genomic Similarities and Differences.</title>
        <authorList>
            <person name="Dluhosova J."/>
            <person name="Istvanek J."/>
            <person name="Nedelnik J."/>
            <person name="Repkova J."/>
        </authorList>
    </citation>
    <scope>NUCLEOTIDE SEQUENCE [LARGE SCALE GENOMIC DNA]</scope>
    <source>
        <strain evidence="8">cv. 10/8</strain>
        <tissue evidence="7">Leaf</tissue>
    </source>
</reference>
<comment type="subcellular location">
    <subcellularLocation>
        <location evidence="1">Secreted</location>
        <location evidence="1">Cell wall</location>
    </subcellularLocation>
</comment>
<evidence type="ECO:0000256" key="3">
    <source>
        <dbReference type="ARBA" id="ARBA00022512"/>
    </source>
</evidence>
<accession>A0A392SJ94</accession>
<dbReference type="GO" id="GO:0045490">
    <property type="term" value="P:pectin catabolic process"/>
    <property type="evidence" value="ECO:0007669"/>
    <property type="project" value="UniProtKB-UniPathway"/>
</dbReference>
<dbReference type="GO" id="GO:0042545">
    <property type="term" value="P:cell wall modification"/>
    <property type="evidence" value="ECO:0007669"/>
    <property type="project" value="InterPro"/>
</dbReference>
<evidence type="ECO:0000259" key="6">
    <source>
        <dbReference type="Pfam" id="PF01095"/>
    </source>
</evidence>
<protein>
    <submittedName>
        <fullName evidence="7">Putative pectinesterase/pectinesterase inhibitor 21-like</fullName>
    </submittedName>
</protein>
<dbReference type="SUPFAM" id="SSF51126">
    <property type="entry name" value="Pectin lyase-like"/>
    <property type="match status" value="1"/>
</dbReference>
<dbReference type="Gene3D" id="2.160.20.10">
    <property type="entry name" value="Single-stranded right-handed beta-helix, Pectin lyase-like"/>
    <property type="match status" value="1"/>
</dbReference>